<reference evidence="1" key="1">
    <citation type="submission" date="2021-05" db="EMBL/GenBank/DDBJ databases">
        <authorList>
            <person name="Pan Q."/>
            <person name="Jouanno E."/>
            <person name="Zahm M."/>
            <person name="Klopp C."/>
            <person name="Cabau C."/>
            <person name="Louis A."/>
            <person name="Berthelot C."/>
            <person name="Parey E."/>
            <person name="Roest Crollius H."/>
            <person name="Montfort J."/>
            <person name="Robinson-Rechavi M."/>
            <person name="Bouchez O."/>
            <person name="Lampietro C."/>
            <person name="Lopez Roques C."/>
            <person name="Donnadieu C."/>
            <person name="Postlethwait J."/>
            <person name="Bobe J."/>
            <person name="Dillon D."/>
            <person name="Chandos A."/>
            <person name="von Hippel F."/>
            <person name="Guiguen Y."/>
        </authorList>
    </citation>
    <scope>NUCLEOTIDE SEQUENCE</scope>
    <source>
        <strain evidence="1">YG-Jan2019</strain>
    </source>
</reference>
<organism evidence="1 2">
    <name type="scientific">Dallia pectoralis</name>
    <name type="common">Alaska blackfish</name>
    <dbReference type="NCBI Taxonomy" id="75939"/>
    <lineage>
        <taxon>Eukaryota</taxon>
        <taxon>Metazoa</taxon>
        <taxon>Chordata</taxon>
        <taxon>Craniata</taxon>
        <taxon>Vertebrata</taxon>
        <taxon>Euteleostomi</taxon>
        <taxon>Actinopterygii</taxon>
        <taxon>Neopterygii</taxon>
        <taxon>Teleostei</taxon>
        <taxon>Protacanthopterygii</taxon>
        <taxon>Esociformes</taxon>
        <taxon>Umbridae</taxon>
        <taxon>Dallia</taxon>
    </lineage>
</organism>
<gene>
    <name evidence="1" type="ORF">DPEC_G00216810</name>
</gene>
<keyword evidence="2" id="KW-1185">Reference proteome</keyword>
<proteinExistence type="predicted"/>
<dbReference type="EMBL" id="CM055745">
    <property type="protein sequence ID" value="KAJ7997885.1"/>
    <property type="molecule type" value="Genomic_DNA"/>
</dbReference>
<evidence type="ECO:0000313" key="2">
    <source>
        <dbReference type="Proteomes" id="UP001157502"/>
    </source>
</evidence>
<sequence>MEEFTSTQQDHETEDIGLFLGEKRKIIQPTSLNDPKLEKLKAVLVDWINSTLKVEHIVVQSLDEDIFDGLVLHHLLGTLAGVQLSVDEIALTSTAQIHKLEVVLDALNEKLGLQDSSLVRWNVKLIHSKDLLATLHLLVAIVRCFQPDLELPENVSVEVVLLEVNKSGIKSEKQIEIFTDTSCDSTADSQSSMDLDDPIEQLLKLDSNKVNTVKQAIMHFVNKTMSTLGLQVTDVEKQFADGVILLLLIGQLEGFFIPLHEFHLTPVNTTEMLNNVTLALDLLNDMEIPMPYVDPQDIVSQEVTAILKVLYALFKKHKSR</sequence>
<comment type="caution">
    <text evidence="1">The sequence shown here is derived from an EMBL/GenBank/DDBJ whole genome shotgun (WGS) entry which is preliminary data.</text>
</comment>
<accession>A0ACC2G2W8</accession>
<protein>
    <submittedName>
        <fullName evidence="1">Uncharacterized protein</fullName>
    </submittedName>
</protein>
<evidence type="ECO:0000313" key="1">
    <source>
        <dbReference type="EMBL" id="KAJ7997885.1"/>
    </source>
</evidence>
<dbReference type="Proteomes" id="UP001157502">
    <property type="component" value="Chromosome 18"/>
</dbReference>
<name>A0ACC2G2W8_DALPE</name>